<dbReference type="InterPro" id="IPR028973">
    <property type="entry name" value="PhnB-like"/>
</dbReference>
<dbReference type="EMBL" id="FCOK02000061">
    <property type="protein sequence ID" value="SAL60023.1"/>
    <property type="molecule type" value="Genomic_DNA"/>
</dbReference>
<gene>
    <name evidence="2" type="ORF">AWB69_06649</name>
</gene>
<evidence type="ECO:0000259" key="1">
    <source>
        <dbReference type="Pfam" id="PF06983"/>
    </source>
</evidence>
<keyword evidence="2" id="KW-0830">Ubiquinone</keyword>
<dbReference type="PIRSF" id="PIRSF021700">
    <property type="entry name" value="3_dmu_93_MTrfase"/>
    <property type="match status" value="1"/>
</dbReference>
<dbReference type="RefSeq" id="WP_062090900.1">
    <property type="nucleotide sequence ID" value="NZ_FCOK02000061.1"/>
</dbReference>
<dbReference type="SUPFAM" id="SSF54593">
    <property type="entry name" value="Glyoxalase/Bleomycin resistance protein/Dihydroxybiphenyl dioxygenase"/>
    <property type="match status" value="1"/>
</dbReference>
<dbReference type="InterPro" id="IPR009725">
    <property type="entry name" value="3_dmu_93_MTrfase"/>
</dbReference>
<feature type="domain" description="PhnB-like" evidence="1">
    <location>
        <begin position="4"/>
        <end position="114"/>
    </location>
</feature>
<dbReference type="Proteomes" id="UP000054683">
    <property type="component" value="Unassembled WGS sequence"/>
</dbReference>
<dbReference type="CDD" id="cd06588">
    <property type="entry name" value="PhnB_like"/>
    <property type="match status" value="1"/>
</dbReference>
<name>A0A158IUS9_9BURK</name>
<proteinExistence type="predicted"/>
<dbReference type="AlphaFoldDB" id="A0A158IUS9"/>
<dbReference type="Pfam" id="PF06983">
    <property type="entry name" value="3-dmu-9_3-mt"/>
    <property type="match status" value="1"/>
</dbReference>
<accession>A0A158IUS9</accession>
<evidence type="ECO:0000313" key="2">
    <source>
        <dbReference type="EMBL" id="SAL60023.1"/>
    </source>
</evidence>
<dbReference type="Gene3D" id="3.10.180.10">
    <property type="entry name" value="2,3-Dihydroxybiphenyl 1,2-Dioxygenase, domain 1"/>
    <property type="match status" value="1"/>
</dbReference>
<reference evidence="2 3" key="1">
    <citation type="submission" date="2016-01" db="EMBL/GenBank/DDBJ databases">
        <authorList>
            <person name="Oliw E.H."/>
        </authorList>
    </citation>
    <scope>NUCLEOTIDE SEQUENCE [LARGE SCALE GENOMIC DNA]</scope>
    <source>
        <strain evidence="2">LMG 27134</strain>
    </source>
</reference>
<dbReference type="InterPro" id="IPR029068">
    <property type="entry name" value="Glyas_Bleomycin-R_OHBP_Dase"/>
</dbReference>
<evidence type="ECO:0000313" key="3">
    <source>
        <dbReference type="Proteomes" id="UP000054683"/>
    </source>
</evidence>
<protein>
    <submittedName>
        <fullName evidence="2">3-demethylubiquinone-9 3-methyltransferase</fullName>
    </submittedName>
</protein>
<keyword evidence="2" id="KW-0808">Transferase</keyword>
<dbReference type="PANTHER" id="PTHR33990:SF2">
    <property type="entry name" value="PHNB-LIKE DOMAIN-CONTAINING PROTEIN"/>
    <property type="match status" value="1"/>
</dbReference>
<organism evidence="2 3">
    <name type="scientific">Caballeronia udeis</name>
    <dbReference type="NCBI Taxonomy" id="1232866"/>
    <lineage>
        <taxon>Bacteria</taxon>
        <taxon>Pseudomonadati</taxon>
        <taxon>Pseudomonadota</taxon>
        <taxon>Betaproteobacteria</taxon>
        <taxon>Burkholderiales</taxon>
        <taxon>Burkholderiaceae</taxon>
        <taxon>Caballeronia</taxon>
    </lineage>
</organism>
<dbReference type="OrthoDB" id="5293819at2"/>
<keyword evidence="2" id="KW-0489">Methyltransferase</keyword>
<sequence>MTIQKITPFLWYSTEAEEAAAFYARIFPDSRVVRVTPVPSAGSTKIVEFELFGQPFIAMISGQPEPFNHSISLMVSCDTQEELDRYWSALLEGGGSTQACGWLKDRFGVSWQIVPADLIPMMVDSDRVKANRVANAMMKMVKFDAAALRAAYSGTADQAAHLSHLS</sequence>
<dbReference type="PANTHER" id="PTHR33990">
    <property type="entry name" value="PROTEIN YJDN-RELATED"/>
    <property type="match status" value="1"/>
</dbReference>
<dbReference type="GO" id="GO:0008168">
    <property type="term" value="F:methyltransferase activity"/>
    <property type="evidence" value="ECO:0007669"/>
    <property type="project" value="UniProtKB-KW"/>
</dbReference>
<dbReference type="GO" id="GO:0032259">
    <property type="term" value="P:methylation"/>
    <property type="evidence" value="ECO:0007669"/>
    <property type="project" value="UniProtKB-KW"/>
</dbReference>